<dbReference type="InterPro" id="IPR016032">
    <property type="entry name" value="Sig_transdc_resp-reg_C-effctor"/>
</dbReference>
<organism evidence="3 4">
    <name type="scientific">Bradyrhizobium sediminis</name>
    <dbReference type="NCBI Taxonomy" id="2840469"/>
    <lineage>
        <taxon>Bacteria</taxon>
        <taxon>Pseudomonadati</taxon>
        <taxon>Pseudomonadota</taxon>
        <taxon>Alphaproteobacteria</taxon>
        <taxon>Hyphomicrobiales</taxon>
        <taxon>Nitrobacteraceae</taxon>
        <taxon>Bradyrhizobium</taxon>
    </lineage>
</organism>
<accession>A0A975NQQ2</accession>
<dbReference type="InterPro" id="IPR000792">
    <property type="entry name" value="Tscrpt_reg_LuxR_C"/>
</dbReference>
<evidence type="ECO:0000259" key="2">
    <source>
        <dbReference type="SMART" id="SM00421"/>
    </source>
</evidence>
<dbReference type="SUPFAM" id="SSF46894">
    <property type="entry name" value="C-terminal effector domain of the bipartite response regulators"/>
    <property type="match status" value="1"/>
</dbReference>
<dbReference type="GO" id="GO:0003677">
    <property type="term" value="F:DNA binding"/>
    <property type="evidence" value="ECO:0007669"/>
    <property type="project" value="InterPro"/>
</dbReference>
<protein>
    <submittedName>
        <fullName evidence="3">LuxR family transcriptional regulator</fullName>
    </submittedName>
</protein>
<dbReference type="AlphaFoldDB" id="A0A975NQQ2"/>
<dbReference type="RefSeq" id="WP_215614521.1">
    <property type="nucleotide sequence ID" value="NZ_CP076135.1"/>
</dbReference>
<dbReference type="EMBL" id="CP076135">
    <property type="protein sequence ID" value="QWG18971.1"/>
    <property type="molecule type" value="Genomic_DNA"/>
</dbReference>
<feature type="region of interest" description="Disordered" evidence="1">
    <location>
        <begin position="1"/>
        <end position="23"/>
    </location>
</feature>
<name>A0A975NQQ2_9BRAD</name>
<dbReference type="Gene3D" id="1.10.10.10">
    <property type="entry name" value="Winged helix-like DNA-binding domain superfamily/Winged helix DNA-binding domain"/>
    <property type="match status" value="1"/>
</dbReference>
<evidence type="ECO:0000256" key="1">
    <source>
        <dbReference type="SAM" id="MobiDB-lite"/>
    </source>
</evidence>
<feature type="domain" description="HTH luxR-type" evidence="2">
    <location>
        <begin position="334"/>
        <end position="391"/>
    </location>
</feature>
<dbReference type="Proteomes" id="UP000680805">
    <property type="component" value="Chromosome"/>
</dbReference>
<reference evidence="3" key="1">
    <citation type="submission" date="2021-06" db="EMBL/GenBank/DDBJ databases">
        <title>Bradyrhizobium sp. S2-11-2 Genome sequencing.</title>
        <authorList>
            <person name="Jin L."/>
        </authorList>
    </citation>
    <scope>NUCLEOTIDE SEQUENCE</scope>
    <source>
        <strain evidence="3">S2-11-2</strain>
    </source>
</reference>
<dbReference type="KEGG" id="bsei:KMZ68_03555"/>
<dbReference type="InterPro" id="IPR036388">
    <property type="entry name" value="WH-like_DNA-bd_sf"/>
</dbReference>
<sequence>MRQINPPQARLAPSLPRSARPIDRTHDDETLRRLIATIYDAALMPALWSDTLARIGSFVGGDGGGLLSKNIVSKDSTPYHHFGVDLQQVRVYADTHSRLDPVATLPSFEVEQVVSIPELVPDDEFRRGRFFREWMQPQGWVDAANCLLEKSGSNCSFLTILRSERNGAVDDVMRRRLALVVPHIRRAVLIGKAIDLEKTRAAALADALDGLSAGLFLIAADGRLVHANLAGNGMLAAGDLLRAMHGQLVFCDRRADALLQQALAVATDGDAGAGVRTTALPLAAGGGDRYVAHLLPLTSGVRRRAGIACDATAAVFVRKAALVCPSSPDVIADAFNLTPAELRVLLAVVEVGGIPRIATVLGVADSTVKTHVGRLFDKTGTSRQADLVKLVAGYSSFLVN</sequence>
<dbReference type="SMART" id="SM00421">
    <property type="entry name" value="HTH_LUXR"/>
    <property type="match status" value="1"/>
</dbReference>
<evidence type="ECO:0000313" key="4">
    <source>
        <dbReference type="Proteomes" id="UP000680805"/>
    </source>
</evidence>
<gene>
    <name evidence="3" type="ORF">KMZ68_03555</name>
</gene>
<proteinExistence type="predicted"/>
<evidence type="ECO:0000313" key="3">
    <source>
        <dbReference type="EMBL" id="QWG18971.1"/>
    </source>
</evidence>
<dbReference type="GO" id="GO:0006355">
    <property type="term" value="P:regulation of DNA-templated transcription"/>
    <property type="evidence" value="ECO:0007669"/>
    <property type="project" value="InterPro"/>
</dbReference>